<dbReference type="Gene3D" id="3.40.630.30">
    <property type="match status" value="2"/>
</dbReference>
<evidence type="ECO:0000256" key="2">
    <source>
        <dbReference type="ARBA" id="ARBA00022679"/>
    </source>
</evidence>
<feature type="region of interest" description="Disordered" evidence="5">
    <location>
        <begin position="1"/>
        <end position="23"/>
    </location>
</feature>
<evidence type="ECO:0000256" key="5">
    <source>
        <dbReference type="SAM" id="MobiDB-lite"/>
    </source>
</evidence>
<feature type="domain" description="N-acetyltransferase" evidence="6">
    <location>
        <begin position="31"/>
        <end position="184"/>
    </location>
</feature>
<proteinExistence type="inferred from homology"/>
<gene>
    <name evidence="7" type="ORF">GCM10009760_18250</name>
</gene>
<reference evidence="8" key="1">
    <citation type="journal article" date="2019" name="Int. J. Syst. Evol. Microbiol.">
        <title>The Global Catalogue of Microorganisms (GCM) 10K type strain sequencing project: providing services to taxonomists for standard genome sequencing and annotation.</title>
        <authorList>
            <consortium name="The Broad Institute Genomics Platform"/>
            <consortium name="The Broad Institute Genome Sequencing Center for Infectious Disease"/>
            <person name="Wu L."/>
            <person name="Ma J."/>
        </authorList>
    </citation>
    <scope>NUCLEOTIDE SEQUENCE [LARGE SCALE GENOMIC DNA]</scope>
    <source>
        <strain evidence="8">JCM 14560</strain>
    </source>
</reference>
<dbReference type="InterPro" id="IPR016181">
    <property type="entry name" value="Acyl_CoA_acyltransferase"/>
</dbReference>
<organism evidence="7 8">
    <name type="scientific">Kitasatospora kazusensis</name>
    <dbReference type="NCBI Taxonomy" id="407974"/>
    <lineage>
        <taxon>Bacteria</taxon>
        <taxon>Bacillati</taxon>
        <taxon>Actinomycetota</taxon>
        <taxon>Actinomycetes</taxon>
        <taxon>Kitasatosporales</taxon>
        <taxon>Streptomycetaceae</taxon>
        <taxon>Kitasatospora</taxon>
    </lineage>
</organism>
<dbReference type="Gene3D" id="3.30.1050.10">
    <property type="entry name" value="SCP2 sterol-binding domain"/>
    <property type="match status" value="1"/>
</dbReference>
<protein>
    <submittedName>
        <fullName evidence="7">GNAT family N-acetyltransferase</fullName>
    </submittedName>
</protein>
<dbReference type="InterPro" id="IPR025559">
    <property type="entry name" value="Eis_dom"/>
</dbReference>
<dbReference type="SUPFAM" id="SSF55729">
    <property type="entry name" value="Acyl-CoA N-acyltransferases (Nat)"/>
    <property type="match status" value="1"/>
</dbReference>
<dbReference type="EMBL" id="BAAANT010000007">
    <property type="protein sequence ID" value="GAA2137588.1"/>
    <property type="molecule type" value="Genomic_DNA"/>
</dbReference>
<dbReference type="PANTHER" id="PTHR37817:SF1">
    <property type="entry name" value="N-ACETYLTRANSFERASE EIS"/>
    <property type="match status" value="1"/>
</dbReference>
<keyword evidence="8" id="KW-1185">Reference proteome</keyword>
<feature type="binding site" evidence="4">
    <location>
        <begin position="112"/>
        <end position="114"/>
    </location>
    <ligand>
        <name>acetyl-CoA</name>
        <dbReference type="ChEBI" id="CHEBI:57288"/>
    </ligand>
</feature>
<evidence type="ECO:0000259" key="6">
    <source>
        <dbReference type="PROSITE" id="PS51186"/>
    </source>
</evidence>
<dbReference type="Pfam" id="PF13527">
    <property type="entry name" value="Acetyltransf_9"/>
    <property type="match status" value="1"/>
</dbReference>
<name>A0ABP5KUF4_9ACTN</name>
<dbReference type="PANTHER" id="PTHR37817">
    <property type="entry name" value="N-ACETYLTRANSFERASE EIS"/>
    <property type="match status" value="1"/>
</dbReference>
<dbReference type="HAMAP" id="MF_01812">
    <property type="entry name" value="Eis"/>
    <property type="match status" value="1"/>
</dbReference>
<dbReference type="Pfam" id="PF13530">
    <property type="entry name" value="SCP2_2"/>
    <property type="match status" value="1"/>
</dbReference>
<dbReference type="Pfam" id="PF17668">
    <property type="entry name" value="Acetyltransf_17"/>
    <property type="match status" value="1"/>
</dbReference>
<dbReference type="InterPro" id="IPR036527">
    <property type="entry name" value="SCP2_sterol-bd_dom_sf"/>
</dbReference>
<feature type="active site" description="Proton acceptor; via carboxylate" evidence="4">
    <location>
        <position position="444"/>
    </location>
</feature>
<keyword evidence="2 4" id="KW-0808">Transferase</keyword>
<feature type="active site" description="Proton donor" evidence="4">
    <location>
        <position position="153"/>
    </location>
</feature>
<dbReference type="InterPro" id="IPR000182">
    <property type="entry name" value="GNAT_dom"/>
</dbReference>
<evidence type="ECO:0000313" key="8">
    <source>
        <dbReference type="Proteomes" id="UP001422759"/>
    </source>
</evidence>
<comment type="caution">
    <text evidence="7">The sequence shown here is derived from an EMBL/GenBank/DDBJ whole genome shotgun (WGS) entry which is preliminary data.</text>
</comment>
<comment type="subunit">
    <text evidence="4">Homohexamer; trimer of dimers.</text>
</comment>
<dbReference type="InterPro" id="IPR022902">
    <property type="entry name" value="NAcTrfase_Eis"/>
</dbReference>
<comment type="caution">
    <text evidence="4">Lacks conserved residue(s) required for the propagation of feature annotation.</text>
</comment>
<keyword evidence="3 4" id="KW-0012">Acyltransferase</keyword>
<comment type="similarity">
    <text evidence="1 4">Belongs to the acetyltransferase Eis family.</text>
</comment>
<evidence type="ECO:0000313" key="7">
    <source>
        <dbReference type="EMBL" id="GAA2137588.1"/>
    </source>
</evidence>
<accession>A0ABP5KUF4</accession>
<dbReference type="Proteomes" id="UP001422759">
    <property type="component" value="Unassembled WGS sequence"/>
</dbReference>
<dbReference type="InterPro" id="IPR041380">
    <property type="entry name" value="Acetyltransf_17"/>
</dbReference>
<feature type="binding site" evidence="4">
    <location>
        <begin position="120"/>
        <end position="125"/>
    </location>
    <ligand>
        <name>acetyl-CoA</name>
        <dbReference type="ChEBI" id="CHEBI:57288"/>
    </ligand>
</feature>
<dbReference type="SUPFAM" id="SSF55718">
    <property type="entry name" value="SCP-like"/>
    <property type="match status" value="1"/>
</dbReference>
<evidence type="ECO:0000256" key="4">
    <source>
        <dbReference type="HAMAP-Rule" id="MF_01812"/>
    </source>
</evidence>
<evidence type="ECO:0000256" key="3">
    <source>
        <dbReference type="ARBA" id="ARBA00023315"/>
    </source>
</evidence>
<dbReference type="InterPro" id="IPR051554">
    <property type="entry name" value="Acetyltransferase_Eis"/>
</dbReference>
<dbReference type="NCBIfam" id="NF002367">
    <property type="entry name" value="PRK01346.1-4"/>
    <property type="match status" value="1"/>
</dbReference>
<sequence length="444" mass="47563">MPPRDGPPYRGGMSNGDGTGSEAAYRQGRDVEIRPITEEEIPAWCKALRLGFLRPHIADASELVRRQFLPGRLLAAFDGVPEPRMVATFRSFDTELTVPGGATVRADAVTSVTVTSTHRRRGLLRALMGRDLDAARERGTAVAILVAAEYTIYGRYGFGPATRQHGWTVDLNRAGGLRAGLPESPGGRTDFADMASVRELGPELHDRWRLTQPGAIARPPLWWDLRTGGVTSPGGTWKEPFTALHRDAGGTVTGLVTYRVEDVWEGGAPNCVLTVADFLALDAGTATALWRLVLSVDWVRKVVVESIGPDDPLPLLLNNPRAASPHEENADFMWLRVLDVPAAFGARTYAAPGRVVLEVDDPLGHAQGRWALETAADGTGRCTATDDVPDLLLGVGALGSLYLGAETAPRLAAAGLVVEARPGAAAAADLLLRTPLKAWNPDIF</sequence>
<evidence type="ECO:0000256" key="1">
    <source>
        <dbReference type="ARBA" id="ARBA00009213"/>
    </source>
</evidence>
<dbReference type="PROSITE" id="PS51186">
    <property type="entry name" value="GNAT"/>
    <property type="match status" value="1"/>
</dbReference>